<dbReference type="InterPro" id="IPR036864">
    <property type="entry name" value="Zn2-C6_fun-type_DNA-bd_sf"/>
</dbReference>
<keyword evidence="5" id="KW-0539">Nucleus</keyword>
<dbReference type="GO" id="GO:0000976">
    <property type="term" value="F:transcription cis-regulatory region binding"/>
    <property type="evidence" value="ECO:0007669"/>
    <property type="project" value="TreeGrafter"/>
</dbReference>
<evidence type="ECO:0000256" key="2">
    <source>
        <dbReference type="ARBA" id="ARBA00023015"/>
    </source>
</evidence>
<evidence type="ECO:0000313" key="7">
    <source>
        <dbReference type="Proteomes" id="UP001175000"/>
    </source>
</evidence>
<gene>
    <name evidence="6" type="ORF">B0T14DRAFT_568333</name>
</gene>
<evidence type="ECO:0000313" key="6">
    <source>
        <dbReference type="EMBL" id="KAK0616755.1"/>
    </source>
</evidence>
<evidence type="ECO:0000256" key="4">
    <source>
        <dbReference type="ARBA" id="ARBA00023163"/>
    </source>
</evidence>
<dbReference type="GO" id="GO:0000981">
    <property type="term" value="F:DNA-binding transcription factor activity, RNA polymerase II-specific"/>
    <property type="evidence" value="ECO:0007669"/>
    <property type="project" value="InterPro"/>
</dbReference>
<dbReference type="Proteomes" id="UP001175000">
    <property type="component" value="Unassembled WGS sequence"/>
</dbReference>
<dbReference type="GO" id="GO:0008270">
    <property type="term" value="F:zinc ion binding"/>
    <property type="evidence" value="ECO:0007669"/>
    <property type="project" value="InterPro"/>
</dbReference>
<organism evidence="6 7">
    <name type="scientific">Immersiella caudata</name>
    <dbReference type="NCBI Taxonomy" id="314043"/>
    <lineage>
        <taxon>Eukaryota</taxon>
        <taxon>Fungi</taxon>
        <taxon>Dikarya</taxon>
        <taxon>Ascomycota</taxon>
        <taxon>Pezizomycotina</taxon>
        <taxon>Sordariomycetes</taxon>
        <taxon>Sordariomycetidae</taxon>
        <taxon>Sordariales</taxon>
        <taxon>Lasiosphaeriaceae</taxon>
        <taxon>Immersiella</taxon>
    </lineage>
</organism>
<evidence type="ECO:0000256" key="1">
    <source>
        <dbReference type="ARBA" id="ARBA00004123"/>
    </source>
</evidence>
<dbReference type="GO" id="GO:0005634">
    <property type="term" value="C:nucleus"/>
    <property type="evidence" value="ECO:0007669"/>
    <property type="project" value="UniProtKB-SubCell"/>
</dbReference>
<comment type="subcellular location">
    <subcellularLocation>
        <location evidence="1">Nucleus</location>
    </subcellularLocation>
</comment>
<proteinExistence type="predicted"/>
<dbReference type="AlphaFoldDB" id="A0AA39WK28"/>
<dbReference type="Gene3D" id="4.10.240.10">
    <property type="entry name" value="Zn(2)-C6 fungal-type DNA-binding domain"/>
    <property type="match status" value="1"/>
</dbReference>
<evidence type="ECO:0000256" key="5">
    <source>
        <dbReference type="ARBA" id="ARBA00023242"/>
    </source>
</evidence>
<dbReference type="EMBL" id="JAULSU010000005">
    <property type="protein sequence ID" value="KAK0616755.1"/>
    <property type="molecule type" value="Genomic_DNA"/>
</dbReference>
<accession>A0AA39WK28</accession>
<sequence length="682" mass="76863">MEALVNVLADGTPAPYGKACTSCVKAKCRCMYRMGGPECERCHRLSKTCVPSQSIRKRNGRRLNGSRAAQLEEKLEGLVSLLRSQSTGIQNVPLSTPASAPDPVAATTATSMPMPMAIAPLIGPPTNPHEIRGIGPGLSVPMFDLDFNNGPTDPRLAVLAPQNHSNGIDLPNTIVREEDCVFAPVRTKCQPNKARPATARGALLSRVFEPRVAQGPEVDLAPRDIPTCGYQPTDLEAEECLKSFRESMLIFFPFIYLPSSLTARQLRDSQPFLWFNIMTITCRRADDQYLMSDAVWKFVAQKMIIEHGKSLDLLWGLMTLMAWTHYHRKEKPYFSVLVSLVKSLVFDFCLNKPPREAALSICLRNKTEPLPSKEKTMDERRAVLACFYITSQISHVMKRVDALAWTPYMDECLQLLSRQPEWDGDVLLAAEVKIQLLTEQLTRAIWQSPDSVAPAYFSSALKSQLRDLQSQLPAHILRNPTIRAHILFLELAIVESIDIKPGGQASHAPDLQHFETLEASLQLVKKWFDNHFSMPSYMYTGVTFMYWCNMGKCVTSLVQLAFEVEDPAWDRQAVKERVDIFGILDGVIRGFDDVSGMKRQQSTESVEEDMFTRCARLVRVMRRNWLADTINTDHRLPTGMAVAPQVTLVGQEDDPLSMPIFQMDNEKSQTWMAEFFEMNWDP</sequence>
<dbReference type="InterPro" id="IPR051089">
    <property type="entry name" value="prtT"/>
</dbReference>
<name>A0AA39WK28_9PEZI</name>
<keyword evidence="4" id="KW-0804">Transcription</keyword>
<evidence type="ECO:0008006" key="8">
    <source>
        <dbReference type="Google" id="ProtNLM"/>
    </source>
</evidence>
<keyword evidence="2" id="KW-0805">Transcription regulation</keyword>
<evidence type="ECO:0000256" key="3">
    <source>
        <dbReference type="ARBA" id="ARBA00023125"/>
    </source>
</evidence>
<reference evidence="6" key="1">
    <citation type="submission" date="2023-06" db="EMBL/GenBank/DDBJ databases">
        <title>Genome-scale phylogeny and comparative genomics of the fungal order Sordariales.</title>
        <authorList>
            <consortium name="Lawrence Berkeley National Laboratory"/>
            <person name="Hensen N."/>
            <person name="Bonometti L."/>
            <person name="Westerberg I."/>
            <person name="Brannstrom I.O."/>
            <person name="Guillou S."/>
            <person name="Cros-Aarteil S."/>
            <person name="Calhoun S."/>
            <person name="Haridas S."/>
            <person name="Kuo A."/>
            <person name="Mondo S."/>
            <person name="Pangilinan J."/>
            <person name="Riley R."/>
            <person name="Labutti K."/>
            <person name="Andreopoulos B."/>
            <person name="Lipzen A."/>
            <person name="Chen C."/>
            <person name="Yanf M."/>
            <person name="Daum C."/>
            <person name="Ng V."/>
            <person name="Clum A."/>
            <person name="Steindorff A."/>
            <person name="Ohm R."/>
            <person name="Martin F."/>
            <person name="Silar P."/>
            <person name="Natvig D."/>
            <person name="Lalanne C."/>
            <person name="Gautier V."/>
            <person name="Ament-Velasquez S.L."/>
            <person name="Kruys A."/>
            <person name="Hutchinson M.I."/>
            <person name="Powell A.J."/>
            <person name="Barry K."/>
            <person name="Miller A.N."/>
            <person name="Grigoriev I.V."/>
            <person name="Debuchy R."/>
            <person name="Gladieux P."/>
            <person name="Thoren M.H."/>
            <person name="Johannesson H."/>
        </authorList>
    </citation>
    <scope>NUCLEOTIDE SEQUENCE</scope>
    <source>
        <strain evidence="6">CBS 606.72</strain>
    </source>
</reference>
<dbReference type="PANTHER" id="PTHR31845:SF32">
    <property type="entry name" value="MISCELLANEOUS ZN(II)2CYS6 TRANSCRIPTION FACTOR (EUROFUNG)-RELATED"/>
    <property type="match status" value="1"/>
</dbReference>
<keyword evidence="7" id="KW-1185">Reference proteome</keyword>
<keyword evidence="3" id="KW-0238">DNA-binding</keyword>
<dbReference type="PANTHER" id="PTHR31845">
    <property type="entry name" value="FINGER DOMAIN PROTEIN, PUTATIVE-RELATED"/>
    <property type="match status" value="1"/>
</dbReference>
<protein>
    <recommendedName>
        <fullName evidence="8">Zn(2)-C6 fungal-type domain-containing protein</fullName>
    </recommendedName>
</protein>
<comment type="caution">
    <text evidence="6">The sequence shown here is derived from an EMBL/GenBank/DDBJ whole genome shotgun (WGS) entry which is preliminary data.</text>
</comment>